<proteinExistence type="predicted"/>
<feature type="transmembrane region" description="Helical" evidence="1">
    <location>
        <begin position="252"/>
        <end position="272"/>
    </location>
</feature>
<keyword evidence="1" id="KW-0472">Membrane</keyword>
<feature type="transmembrane region" description="Helical" evidence="1">
    <location>
        <begin position="350"/>
        <end position="378"/>
    </location>
</feature>
<dbReference type="EMBL" id="JBEPMU010000005">
    <property type="protein sequence ID" value="MET3653514.1"/>
    <property type="molecule type" value="Genomic_DNA"/>
</dbReference>
<comment type="caution">
    <text evidence="3">The sequence shown here is derived from an EMBL/GenBank/DDBJ whole genome shotgun (WGS) entry which is preliminary data.</text>
</comment>
<dbReference type="Proteomes" id="UP001549184">
    <property type="component" value="Unassembled WGS sequence"/>
</dbReference>
<sequence>MQQAAVIVNDASTTEHSAPVSPTARVQAIDVLRGLALFGVLMVNLMTEFRVSLFQQFLPPDPAMPLIDRIADTFVSSALELKAISLFSLLFGVGMAIQFEHLEASQARLSLLVRRVAVLLVFGLVHMCLIWNGDILTEYALIGMLAIPFLYLPNRILVVTALGLFALFAGLSLLLPPSYWPTTAFLQQQVTNANHVYADGGYADVLRFRLQEIPMVLRLLVYIAPRTLALFLIGILVWRSGMLRHPAAHKRLLVRTAVVGLLLGAALTFTDSTGRDLVPADYQPWLALIEPLGPVALAWGYASVLLLLLGLTQARTMLGIFAPLGRMAFTNYISQSLLFGWLFYGYGLGWFGHLGAALTFMLGLAVYIAQIILSAWWLRHFRFGPIEWLWRSLMYGIRQPMLLPRT</sequence>
<dbReference type="InterPro" id="IPR007349">
    <property type="entry name" value="DUF418"/>
</dbReference>
<feature type="transmembrane region" description="Helical" evidence="1">
    <location>
        <begin position="219"/>
        <end position="240"/>
    </location>
</feature>
<name>A0ABV2JXF1_9GAMM</name>
<reference evidence="3 4" key="1">
    <citation type="submission" date="2024-06" db="EMBL/GenBank/DDBJ databases">
        <title>Sorghum-associated microbial communities from plants grown in Nebraska, USA.</title>
        <authorList>
            <person name="Schachtman D."/>
        </authorList>
    </citation>
    <scope>NUCLEOTIDE SEQUENCE [LARGE SCALE GENOMIC DNA]</scope>
    <source>
        <strain evidence="3 4">1073</strain>
    </source>
</reference>
<evidence type="ECO:0000256" key="1">
    <source>
        <dbReference type="SAM" id="Phobius"/>
    </source>
</evidence>
<protein>
    <recommendedName>
        <fullName evidence="2">DUF418 domain-containing protein</fullName>
    </recommendedName>
</protein>
<dbReference type="RefSeq" id="WP_354014905.1">
    <property type="nucleotide sequence ID" value="NZ_JBEPMU010000005.1"/>
</dbReference>
<accession>A0ABV2JXF1</accession>
<feature type="transmembrane region" description="Helical" evidence="1">
    <location>
        <begin position="292"/>
        <end position="312"/>
    </location>
</feature>
<feature type="transmembrane region" description="Helical" evidence="1">
    <location>
        <begin position="157"/>
        <end position="175"/>
    </location>
</feature>
<keyword evidence="1" id="KW-0812">Transmembrane</keyword>
<evidence type="ECO:0000313" key="3">
    <source>
        <dbReference type="EMBL" id="MET3653514.1"/>
    </source>
</evidence>
<evidence type="ECO:0000313" key="4">
    <source>
        <dbReference type="Proteomes" id="UP001549184"/>
    </source>
</evidence>
<dbReference type="PANTHER" id="PTHR30590">
    <property type="entry name" value="INNER MEMBRANE PROTEIN"/>
    <property type="match status" value="1"/>
</dbReference>
<keyword evidence="4" id="KW-1185">Reference proteome</keyword>
<dbReference type="InterPro" id="IPR052529">
    <property type="entry name" value="Bact_Transport_Assoc"/>
</dbReference>
<dbReference type="Pfam" id="PF04235">
    <property type="entry name" value="DUF418"/>
    <property type="match status" value="1"/>
</dbReference>
<gene>
    <name evidence="3" type="ORF">ABIC75_003251</name>
</gene>
<dbReference type="PANTHER" id="PTHR30590:SF2">
    <property type="entry name" value="INNER MEMBRANE PROTEIN"/>
    <property type="match status" value="1"/>
</dbReference>
<organism evidence="3 4">
    <name type="scientific">Dyella japonica</name>
    <dbReference type="NCBI Taxonomy" id="231455"/>
    <lineage>
        <taxon>Bacteria</taxon>
        <taxon>Pseudomonadati</taxon>
        <taxon>Pseudomonadota</taxon>
        <taxon>Gammaproteobacteria</taxon>
        <taxon>Lysobacterales</taxon>
        <taxon>Rhodanobacteraceae</taxon>
        <taxon>Dyella</taxon>
    </lineage>
</organism>
<feature type="domain" description="DUF418" evidence="2">
    <location>
        <begin position="238"/>
        <end position="396"/>
    </location>
</feature>
<evidence type="ECO:0000259" key="2">
    <source>
        <dbReference type="Pfam" id="PF04235"/>
    </source>
</evidence>
<feature type="transmembrane region" description="Helical" evidence="1">
    <location>
        <begin position="111"/>
        <end position="129"/>
    </location>
</feature>
<feature type="transmembrane region" description="Helical" evidence="1">
    <location>
        <begin position="324"/>
        <end position="344"/>
    </location>
</feature>
<keyword evidence="1" id="KW-1133">Transmembrane helix</keyword>
<feature type="transmembrane region" description="Helical" evidence="1">
    <location>
        <begin position="78"/>
        <end position="99"/>
    </location>
</feature>